<dbReference type="SUPFAM" id="SSF53474">
    <property type="entry name" value="alpha/beta-Hydrolases"/>
    <property type="match status" value="1"/>
</dbReference>
<evidence type="ECO:0000256" key="4">
    <source>
        <dbReference type="ARBA" id="ARBA00022824"/>
    </source>
</evidence>
<dbReference type="InterPro" id="IPR029058">
    <property type="entry name" value="AB_hydrolase_fold"/>
</dbReference>
<accession>G9P3Y7</accession>
<evidence type="ECO:0000256" key="6">
    <source>
        <dbReference type="ARBA" id="ARBA00023136"/>
    </source>
</evidence>
<protein>
    <recommendedName>
        <fullName evidence="9">DUF676 domain-containing protein</fullName>
    </recommendedName>
</protein>
<evidence type="ECO:0000313" key="7">
    <source>
        <dbReference type="EMBL" id="EHK43092.1"/>
    </source>
</evidence>
<dbReference type="eggNOG" id="ENOG502SXAD">
    <property type="taxonomic scope" value="Eukaryota"/>
</dbReference>
<dbReference type="Gene3D" id="3.40.50.1820">
    <property type="entry name" value="alpha/beta hydrolase"/>
    <property type="match status" value="1"/>
</dbReference>
<dbReference type="HOGENOM" id="CLU_000288_182_5_1"/>
<keyword evidence="4" id="KW-0256">Endoplasmic reticulum</keyword>
<evidence type="ECO:0000256" key="1">
    <source>
        <dbReference type="ARBA" id="ARBA00004173"/>
    </source>
</evidence>
<gene>
    <name evidence="7" type="ORF">TRIATDRAFT_33444</name>
</gene>
<dbReference type="AlphaFoldDB" id="G9P3Y7"/>
<dbReference type="OrthoDB" id="5097106at2759"/>
<dbReference type="PANTHER" id="PTHR48182">
    <property type="entry name" value="PROTEIN SERAC1"/>
    <property type="match status" value="1"/>
</dbReference>
<dbReference type="InterPro" id="IPR052374">
    <property type="entry name" value="SERAC1"/>
</dbReference>
<evidence type="ECO:0000256" key="3">
    <source>
        <dbReference type="ARBA" id="ARBA00004370"/>
    </source>
</evidence>
<sequence length="324" mass="36218">MGTTKTTYRVQGIPVDASPDDIKMIISQALGEDASRLDPTIHSLASDPYKPPNSSTNVATVTFKHTPKTLKDSDRLTADVTWDSKTHYITVDSSFGGFTPLNDAKTKLGSRMDVIAVSGLSSHPFGSWKARGGTFMWLRDEVAKTTEKARVLLYGYDTTLANSESFQDVSDIAQRLSSDLNAMRSGRTTSWVPTPIVFVAHSLGGLVMSEHYPDDFLSIYGLLLFGVPNGGIKTKYWMPIVDSQPNKNLIDSLAPDAYYLRNLQENFTKHKHIAFNQNHSDLPKFGSNYDENYRAIEPFFKECYDDALEVIHKRFNSEGSRLHF</sequence>
<dbReference type="STRING" id="452589.G9P3Y7"/>
<dbReference type="OMA" id="FMWLRDE"/>
<comment type="subcellular location">
    <subcellularLocation>
        <location evidence="2">Endoplasmic reticulum</location>
    </subcellularLocation>
    <subcellularLocation>
        <location evidence="3">Membrane</location>
    </subcellularLocation>
    <subcellularLocation>
        <location evidence="1">Mitochondrion</location>
    </subcellularLocation>
</comment>
<dbReference type="GO" id="GO:0016020">
    <property type="term" value="C:membrane"/>
    <property type="evidence" value="ECO:0007669"/>
    <property type="project" value="UniProtKB-SubCell"/>
</dbReference>
<dbReference type="EMBL" id="ABDG02000026">
    <property type="protein sequence ID" value="EHK43092.1"/>
    <property type="molecule type" value="Genomic_DNA"/>
</dbReference>
<keyword evidence="5" id="KW-0496">Mitochondrion</keyword>
<keyword evidence="6" id="KW-0472">Membrane</keyword>
<evidence type="ECO:0000313" key="8">
    <source>
        <dbReference type="Proteomes" id="UP000005426"/>
    </source>
</evidence>
<dbReference type="Proteomes" id="UP000005426">
    <property type="component" value="Unassembled WGS sequence"/>
</dbReference>
<dbReference type="GO" id="GO:0005739">
    <property type="term" value="C:mitochondrion"/>
    <property type="evidence" value="ECO:0007669"/>
    <property type="project" value="UniProtKB-SubCell"/>
</dbReference>
<name>G9P3Y7_HYPAI</name>
<evidence type="ECO:0000256" key="5">
    <source>
        <dbReference type="ARBA" id="ARBA00023128"/>
    </source>
</evidence>
<keyword evidence="8" id="KW-1185">Reference proteome</keyword>
<dbReference type="GO" id="GO:0005783">
    <property type="term" value="C:endoplasmic reticulum"/>
    <property type="evidence" value="ECO:0007669"/>
    <property type="project" value="UniProtKB-SubCell"/>
</dbReference>
<reference evidence="7 8" key="1">
    <citation type="journal article" date="2011" name="Genome Biol.">
        <title>Comparative genome sequence analysis underscores mycoparasitism as the ancestral life style of Trichoderma.</title>
        <authorList>
            <person name="Kubicek C.P."/>
            <person name="Herrera-Estrella A."/>
            <person name="Seidl-Seiboth V."/>
            <person name="Martinez D.A."/>
            <person name="Druzhinina I.S."/>
            <person name="Thon M."/>
            <person name="Zeilinger S."/>
            <person name="Casas-Flores S."/>
            <person name="Horwitz B.A."/>
            <person name="Mukherjee P.K."/>
            <person name="Mukherjee M."/>
            <person name="Kredics L."/>
            <person name="Alcaraz L.D."/>
            <person name="Aerts A."/>
            <person name="Antal Z."/>
            <person name="Atanasova L."/>
            <person name="Cervantes-Badillo M.G."/>
            <person name="Challacombe J."/>
            <person name="Chertkov O."/>
            <person name="McCluskey K."/>
            <person name="Coulpier F."/>
            <person name="Deshpande N."/>
            <person name="von Doehren H."/>
            <person name="Ebbole D.J."/>
            <person name="Esquivel-Naranjo E.U."/>
            <person name="Fekete E."/>
            <person name="Flipphi M."/>
            <person name="Glaser F."/>
            <person name="Gomez-Rodriguez E.Y."/>
            <person name="Gruber S."/>
            <person name="Han C."/>
            <person name="Henrissat B."/>
            <person name="Hermosa R."/>
            <person name="Hernandez-Onate M."/>
            <person name="Karaffa L."/>
            <person name="Kosti I."/>
            <person name="Le Crom S."/>
            <person name="Lindquist E."/>
            <person name="Lucas S."/>
            <person name="Luebeck M."/>
            <person name="Luebeck P.S."/>
            <person name="Margeot A."/>
            <person name="Metz B."/>
            <person name="Misra M."/>
            <person name="Nevalainen H."/>
            <person name="Omann M."/>
            <person name="Packer N."/>
            <person name="Perrone G."/>
            <person name="Uresti-Rivera E.E."/>
            <person name="Salamov A."/>
            <person name="Schmoll M."/>
            <person name="Seiboth B."/>
            <person name="Shapiro H."/>
            <person name="Sukno S."/>
            <person name="Tamayo-Ramos J.A."/>
            <person name="Tisch D."/>
            <person name="Wiest A."/>
            <person name="Wilkinson H.H."/>
            <person name="Zhang M."/>
            <person name="Coutinho P.M."/>
            <person name="Kenerley C.M."/>
            <person name="Monte E."/>
            <person name="Baker S.E."/>
            <person name="Grigoriev I.V."/>
        </authorList>
    </citation>
    <scope>NUCLEOTIDE SEQUENCE [LARGE SCALE GENOMIC DNA]</scope>
    <source>
        <strain evidence="8">ATCC 20476 / IMI 206040</strain>
    </source>
</reference>
<proteinExistence type="predicted"/>
<evidence type="ECO:0000256" key="2">
    <source>
        <dbReference type="ARBA" id="ARBA00004240"/>
    </source>
</evidence>
<comment type="caution">
    <text evidence="7">The sequence shown here is derived from an EMBL/GenBank/DDBJ whole genome shotgun (WGS) entry which is preliminary data.</text>
</comment>
<organism evidence="7 8">
    <name type="scientific">Hypocrea atroviridis (strain ATCC 20476 / IMI 206040)</name>
    <name type="common">Trichoderma atroviride</name>
    <dbReference type="NCBI Taxonomy" id="452589"/>
    <lineage>
        <taxon>Eukaryota</taxon>
        <taxon>Fungi</taxon>
        <taxon>Dikarya</taxon>
        <taxon>Ascomycota</taxon>
        <taxon>Pezizomycotina</taxon>
        <taxon>Sordariomycetes</taxon>
        <taxon>Hypocreomycetidae</taxon>
        <taxon>Hypocreales</taxon>
        <taxon>Hypocreaceae</taxon>
        <taxon>Trichoderma</taxon>
    </lineage>
</organism>
<evidence type="ECO:0008006" key="9">
    <source>
        <dbReference type="Google" id="ProtNLM"/>
    </source>
</evidence>
<dbReference type="PANTHER" id="PTHR48182:SF2">
    <property type="entry name" value="PROTEIN SERAC1"/>
    <property type="match status" value="1"/>
</dbReference>